<dbReference type="STRING" id="1777.AWC07_05175"/>
<evidence type="ECO:0008006" key="6">
    <source>
        <dbReference type="Google" id="ProtNLM"/>
    </source>
</evidence>
<dbReference type="InterPro" id="IPR022171">
    <property type="entry name" value="PPE_C"/>
</dbReference>
<proteinExistence type="inferred from homology"/>
<organism evidence="4 5">
    <name type="scientific">Mycobacterium gastri</name>
    <dbReference type="NCBI Taxonomy" id="1777"/>
    <lineage>
        <taxon>Bacteria</taxon>
        <taxon>Bacillati</taxon>
        <taxon>Actinomycetota</taxon>
        <taxon>Actinomycetes</taxon>
        <taxon>Mycobacteriales</taxon>
        <taxon>Mycobacteriaceae</taxon>
        <taxon>Mycobacterium</taxon>
    </lineage>
</organism>
<feature type="domain" description="PPE" evidence="2">
    <location>
        <begin position="3"/>
        <end position="166"/>
    </location>
</feature>
<dbReference type="GO" id="GO:0052572">
    <property type="term" value="P:response to host immune response"/>
    <property type="evidence" value="ECO:0007669"/>
    <property type="project" value="TreeGrafter"/>
</dbReference>
<evidence type="ECO:0000256" key="1">
    <source>
        <dbReference type="ARBA" id="ARBA00010652"/>
    </source>
</evidence>
<feature type="domain" description="PPE family C-terminal" evidence="3">
    <location>
        <begin position="322"/>
        <end position="402"/>
    </location>
</feature>
<comment type="caution">
    <text evidence="4">The sequence shown here is derived from an EMBL/GenBank/DDBJ whole genome shotgun (WGS) entry which is preliminary data.</text>
</comment>
<reference evidence="4 5" key="1">
    <citation type="submission" date="2016-01" db="EMBL/GenBank/DDBJ databases">
        <title>The new phylogeny of the genus Mycobacterium.</title>
        <authorList>
            <person name="Tarcisio F."/>
            <person name="Conor M."/>
            <person name="Antonella G."/>
            <person name="Elisabetta G."/>
            <person name="Giulia F.S."/>
            <person name="Sara T."/>
            <person name="Anna F."/>
            <person name="Clotilde B."/>
            <person name="Roberto B."/>
            <person name="Veronica D.S."/>
            <person name="Fabio R."/>
            <person name="Monica P."/>
            <person name="Olivier J."/>
            <person name="Enrico T."/>
            <person name="Nicola S."/>
        </authorList>
    </citation>
    <scope>NUCLEOTIDE SEQUENCE [LARGE SCALE GENOMIC DNA]</scope>
    <source>
        <strain evidence="4 5">DSM 43505</strain>
    </source>
</reference>
<name>A0A1X1VNZ6_MYCGS</name>
<dbReference type="SUPFAM" id="SSF140459">
    <property type="entry name" value="PE/PPE dimer-like"/>
    <property type="match status" value="1"/>
</dbReference>
<dbReference type="Gene3D" id="1.20.1260.20">
    <property type="entry name" value="PPE superfamily"/>
    <property type="match status" value="1"/>
</dbReference>
<sequence>MLDFGALPPEINSGRMYAGPGSGPMMVAAAGWDGLAAELSTAAAGYGSVITELTSSPWVGPASASMLAAAAPYVAWLNATAEQAEQAGMQARVAATAYETAFAMTVPPAVVAANRALLLALIATNFFGQNTPAIAATEAQYAEMWAQDAAAMYGYAASSATASQLTPFQPPPATTQPGAVAGQAAAVGEAVAASAANSAPTVVPAMSMTALLGSLTSPISTTTPITGIDSILTQLGFSLTPSSLAVPPWVVGPTGLLATIFGASTNIWNSVTNYPYFALGSANSLLAWAAGMVPGAPAPNPALGGALAPPGAVGGSWGAPPAGLSKAATIGRLSVPPTWAAITASEVSPLSGDTGAVSALNATATNAGTSGLLRGIPLTGAGRRAAGYVNKYGFRYNVLNRPLSAG</sequence>
<comment type="similarity">
    <text evidence="1">Belongs to the mycobacterial PPE family.</text>
</comment>
<dbReference type="Pfam" id="PF12484">
    <property type="entry name" value="PPE-SVP"/>
    <property type="match status" value="1"/>
</dbReference>
<dbReference type="FunFam" id="1.20.1260.20:FF:000001">
    <property type="entry name" value="PPE family protein PPE41"/>
    <property type="match status" value="1"/>
</dbReference>
<dbReference type="InterPro" id="IPR038332">
    <property type="entry name" value="PPE_sf"/>
</dbReference>
<dbReference type="Proteomes" id="UP000193738">
    <property type="component" value="Unassembled WGS sequence"/>
</dbReference>
<evidence type="ECO:0000313" key="5">
    <source>
        <dbReference type="Proteomes" id="UP000193738"/>
    </source>
</evidence>
<gene>
    <name evidence="4" type="ORF">AWC07_05175</name>
</gene>
<keyword evidence="5" id="KW-1185">Reference proteome</keyword>
<dbReference type="AlphaFoldDB" id="A0A1X1VNZ6"/>
<evidence type="ECO:0000313" key="4">
    <source>
        <dbReference type="EMBL" id="ORV70786.1"/>
    </source>
</evidence>
<dbReference type="PANTHER" id="PTHR46766:SF1">
    <property type="entry name" value="GLUTAMINE-RICH PROTEIN 2"/>
    <property type="match status" value="1"/>
</dbReference>
<dbReference type="Pfam" id="PF00823">
    <property type="entry name" value="PPE"/>
    <property type="match status" value="1"/>
</dbReference>
<dbReference type="InterPro" id="IPR000030">
    <property type="entry name" value="PPE_dom"/>
</dbReference>
<dbReference type="EMBL" id="LQOX01000092">
    <property type="protein sequence ID" value="ORV70786.1"/>
    <property type="molecule type" value="Genomic_DNA"/>
</dbReference>
<evidence type="ECO:0000259" key="2">
    <source>
        <dbReference type="Pfam" id="PF00823"/>
    </source>
</evidence>
<evidence type="ECO:0000259" key="3">
    <source>
        <dbReference type="Pfam" id="PF12484"/>
    </source>
</evidence>
<protein>
    <recommendedName>
        <fullName evidence="6">PPE family protein</fullName>
    </recommendedName>
</protein>
<dbReference type="PANTHER" id="PTHR46766">
    <property type="entry name" value="GLUTAMINE-RICH PROTEIN 2"/>
    <property type="match status" value="1"/>
</dbReference>
<accession>A0A1X1VNZ6</accession>